<gene>
    <name evidence="6" type="ORF">PV367_21095</name>
</gene>
<dbReference type="Gene3D" id="3.40.50.300">
    <property type="entry name" value="P-loop containing nucleotide triphosphate hydrolases"/>
    <property type="match status" value="1"/>
</dbReference>
<reference evidence="6" key="1">
    <citation type="journal article" date="2023" name="Microb. Genom.">
        <title>Mesoterricola silvestris gen. nov., sp. nov., Mesoterricola sediminis sp. nov., Geothrix oryzae sp. nov., Geothrix edaphica sp. nov., Geothrix rubra sp. nov., and Geothrix limicola sp. nov., six novel members of Acidobacteriota isolated from soils.</title>
        <authorList>
            <person name="Weisberg A.J."/>
            <person name="Pearce E."/>
            <person name="Kramer C.G."/>
            <person name="Chang J.H."/>
            <person name="Clarke C.R."/>
        </authorList>
    </citation>
    <scope>NUCLEOTIDE SEQUENCE</scope>
    <source>
        <strain evidence="6">ND06-05F</strain>
    </source>
</reference>
<sequence>MSTANVSSTGAAPVVALRGLTKRFGEVTAVDDLTYEVQPGRIVGLLGRNGAGKTTSLRMLLGLCRPTSGEAAVFGRPYAELPHAARRVGVSMDAVGPLPGASARRELTIWARTLGLPKQRVEEVLELVGLADGAASRPVKGYSTGMKQRLALATALLPDPELLVLDEPANGLDPDGIRWLRGLLRGLADEGRTVLVSSHLLSEVEQTVDDVVIIQSSLRYAGPLEGLVGTGEGERLEDRFFSLVGTATTASSAVGGQNHA</sequence>
<dbReference type="EMBL" id="JARAWN010000131">
    <property type="protein sequence ID" value="MDX3132233.1"/>
    <property type="molecule type" value="Genomic_DNA"/>
</dbReference>
<evidence type="ECO:0000256" key="4">
    <source>
        <dbReference type="ARBA" id="ARBA00022840"/>
    </source>
</evidence>
<dbReference type="Pfam" id="PF00005">
    <property type="entry name" value="ABC_tran"/>
    <property type="match status" value="1"/>
</dbReference>
<feature type="domain" description="ABC transporter" evidence="5">
    <location>
        <begin position="15"/>
        <end position="240"/>
    </location>
</feature>
<keyword evidence="4 6" id="KW-0067">ATP-binding</keyword>
<evidence type="ECO:0000259" key="5">
    <source>
        <dbReference type="PROSITE" id="PS50893"/>
    </source>
</evidence>
<protein>
    <submittedName>
        <fullName evidence="6">ATP-binding cassette domain-containing protein</fullName>
    </submittedName>
</protein>
<comment type="caution">
    <text evidence="6">The sequence shown here is derived from an EMBL/GenBank/DDBJ whole genome shotgun (WGS) entry which is preliminary data.</text>
</comment>
<evidence type="ECO:0000256" key="1">
    <source>
        <dbReference type="ARBA" id="ARBA00005417"/>
    </source>
</evidence>
<dbReference type="PANTHER" id="PTHR43335:SF4">
    <property type="entry name" value="ABC TRANSPORTER, ATP-BINDING PROTEIN"/>
    <property type="match status" value="1"/>
</dbReference>
<dbReference type="RefSeq" id="WP_037689381.1">
    <property type="nucleotide sequence ID" value="NZ_JARAWN010000131.1"/>
</dbReference>
<dbReference type="InterPro" id="IPR027417">
    <property type="entry name" value="P-loop_NTPase"/>
</dbReference>
<dbReference type="PANTHER" id="PTHR43335">
    <property type="entry name" value="ABC TRANSPORTER, ATP-BINDING PROTEIN"/>
    <property type="match status" value="1"/>
</dbReference>
<dbReference type="AlphaFoldDB" id="A0AAJ2PS13"/>
<dbReference type="InterPro" id="IPR003593">
    <property type="entry name" value="AAA+_ATPase"/>
</dbReference>
<evidence type="ECO:0000256" key="3">
    <source>
        <dbReference type="ARBA" id="ARBA00022741"/>
    </source>
</evidence>
<dbReference type="GO" id="GO:0005524">
    <property type="term" value="F:ATP binding"/>
    <property type="evidence" value="ECO:0007669"/>
    <property type="project" value="UniProtKB-KW"/>
</dbReference>
<dbReference type="SMART" id="SM00382">
    <property type="entry name" value="AAA"/>
    <property type="match status" value="1"/>
</dbReference>
<proteinExistence type="inferred from homology"/>
<dbReference type="PROSITE" id="PS50893">
    <property type="entry name" value="ABC_TRANSPORTER_2"/>
    <property type="match status" value="1"/>
</dbReference>
<comment type="similarity">
    <text evidence="1">Belongs to the ABC transporter superfamily.</text>
</comment>
<keyword evidence="3" id="KW-0547">Nucleotide-binding</keyword>
<dbReference type="InterPro" id="IPR003439">
    <property type="entry name" value="ABC_transporter-like_ATP-bd"/>
</dbReference>
<accession>A0AAJ2PS13</accession>
<dbReference type="Proteomes" id="UP001273589">
    <property type="component" value="Unassembled WGS sequence"/>
</dbReference>
<dbReference type="SUPFAM" id="SSF52540">
    <property type="entry name" value="P-loop containing nucleoside triphosphate hydrolases"/>
    <property type="match status" value="1"/>
</dbReference>
<evidence type="ECO:0000256" key="2">
    <source>
        <dbReference type="ARBA" id="ARBA00022448"/>
    </source>
</evidence>
<evidence type="ECO:0000313" key="6">
    <source>
        <dbReference type="EMBL" id="MDX3132233.1"/>
    </source>
</evidence>
<evidence type="ECO:0000313" key="7">
    <source>
        <dbReference type="Proteomes" id="UP001273589"/>
    </source>
</evidence>
<name>A0AAJ2PS13_9ACTN</name>
<organism evidence="6 7">
    <name type="scientific">Streptomyces europaeiscabiei</name>
    <dbReference type="NCBI Taxonomy" id="146819"/>
    <lineage>
        <taxon>Bacteria</taxon>
        <taxon>Bacillati</taxon>
        <taxon>Actinomycetota</taxon>
        <taxon>Actinomycetes</taxon>
        <taxon>Kitasatosporales</taxon>
        <taxon>Streptomycetaceae</taxon>
        <taxon>Streptomyces</taxon>
    </lineage>
</organism>
<keyword evidence="2" id="KW-0813">Transport</keyword>
<dbReference type="GO" id="GO:0016887">
    <property type="term" value="F:ATP hydrolysis activity"/>
    <property type="evidence" value="ECO:0007669"/>
    <property type="project" value="InterPro"/>
</dbReference>